<dbReference type="EMBL" id="FRAW01000005">
    <property type="protein sequence ID" value="SHK40301.1"/>
    <property type="molecule type" value="Genomic_DNA"/>
</dbReference>
<gene>
    <name evidence="4" type="ORF">SAMN05720469_10555</name>
</gene>
<feature type="transmembrane region" description="Helical" evidence="1">
    <location>
        <begin position="116"/>
        <end position="137"/>
    </location>
</feature>
<keyword evidence="1" id="KW-0812">Transmembrane</keyword>
<feature type="chain" id="PRO_5013155716" evidence="2">
    <location>
        <begin position="22"/>
        <end position="274"/>
    </location>
</feature>
<organism evidence="4 5">
    <name type="scientific">Fibrobacter intestinalis</name>
    <dbReference type="NCBI Taxonomy" id="28122"/>
    <lineage>
        <taxon>Bacteria</taxon>
        <taxon>Pseudomonadati</taxon>
        <taxon>Fibrobacterota</taxon>
        <taxon>Fibrobacteria</taxon>
        <taxon>Fibrobacterales</taxon>
        <taxon>Fibrobacteraceae</taxon>
        <taxon>Fibrobacter</taxon>
    </lineage>
</organism>
<dbReference type="CDD" id="cd01610">
    <property type="entry name" value="PAP2_like"/>
    <property type="match status" value="1"/>
</dbReference>
<dbReference type="Proteomes" id="UP000184275">
    <property type="component" value="Unassembled WGS sequence"/>
</dbReference>
<dbReference type="SUPFAM" id="SSF48317">
    <property type="entry name" value="Acid phosphatase/Vanadium-dependent haloperoxidase"/>
    <property type="match status" value="1"/>
</dbReference>
<feature type="transmembrane region" description="Helical" evidence="1">
    <location>
        <begin position="45"/>
        <end position="66"/>
    </location>
</feature>
<feature type="domain" description="Phosphatidic acid phosphatase type 2/haloperoxidase" evidence="3">
    <location>
        <begin position="118"/>
        <end position="244"/>
    </location>
</feature>
<keyword evidence="5" id="KW-1185">Reference proteome</keyword>
<evidence type="ECO:0000256" key="1">
    <source>
        <dbReference type="SAM" id="Phobius"/>
    </source>
</evidence>
<proteinExistence type="predicted"/>
<feature type="transmembrane region" description="Helical" evidence="1">
    <location>
        <begin position="87"/>
        <end position="110"/>
    </location>
</feature>
<dbReference type="Pfam" id="PF01569">
    <property type="entry name" value="PAP2"/>
    <property type="match status" value="1"/>
</dbReference>
<sequence length="274" mass="29612">MKFSFALPIIFFWILATSAFAAIEQPERVPLFPTLFHQFGWNALGAFTYGYGAHWALGAAGTYGLVESGADWKWNRFCVRHEALATWATLPGGVIGSLAPFIVPLSMYWGSDSREIQIAGIAVGQAAILGFGVTSFAKIFTGRTPPHVADAADGDKDYQKDYSGDFKWGIWRGGIFDGWPSGHTATAVAMATTLATLYPENAAIRIGAIAYSLLIGASMSFMAHWESDIFAGALVSFAIGRTVGKSFANLRDGKSEDRVSFYFYPNGAGIAVRF</sequence>
<dbReference type="RefSeq" id="WP_158223220.1">
    <property type="nucleotide sequence ID" value="NZ_FRAW01000005.1"/>
</dbReference>
<keyword evidence="2" id="KW-0732">Signal</keyword>
<evidence type="ECO:0000259" key="3">
    <source>
        <dbReference type="SMART" id="SM00014"/>
    </source>
</evidence>
<protein>
    <submittedName>
        <fullName evidence="4">PAP2 superfamily protein</fullName>
    </submittedName>
</protein>
<name>A0A1M6S6I0_9BACT</name>
<dbReference type="SMART" id="SM00014">
    <property type="entry name" value="acidPPc"/>
    <property type="match status" value="1"/>
</dbReference>
<keyword evidence="1" id="KW-1133">Transmembrane helix</keyword>
<evidence type="ECO:0000313" key="5">
    <source>
        <dbReference type="Proteomes" id="UP000184275"/>
    </source>
</evidence>
<accession>A0A1M6S6I0</accession>
<dbReference type="Gene3D" id="1.20.144.10">
    <property type="entry name" value="Phosphatidic acid phosphatase type 2/haloperoxidase"/>
    <property type="match status" value="1"/>
</dbReference>
<keyword evidence="1" id="KW-0472">Membrane</keyword>
<reference evidence="5" key="1">
    <citation type="submission" date="2016-11" db="EMBL/GenBank/DDBJ databases">
        <authorList>
            <person name="Varghese N."/>
            <person name="Submissions S."/>
        </authorList>
    </citation>
    <scope>NUCLEOTIDE SEQUENCE [LARGE SCALE GENOMIC DNA]</scope>
    <source>
        <strain evidence="5">UWOS</strain>
    </source>
</reference>
<feature type="transmembrane region" description="Helical" evidence="1">
    <location>
        <begin position="202"/>
        <end position="223"/>
    </location>
</feature>
<dbReference type="InterPro" id="IPR000326">
    <property type="entry name" value="PAP2/HPO"/>
</dbReference>
<dbReference type="AlphaFoldDB" id="A0A1M6S6I0"/>
<evidence type="ECO:0000256" key="2">
    <source>
        <dbReference type="SAM" id="SignalP"/>
    </source>
</evidence>
<dbReference type="InterPro" id="IPR036938">
    <property type="entry name" value="PAP2/HPO_sf"/>
</dbReference>
<feature type="signal peptide" evidence="2">
    <location>
        <begin position="1"/>
        <end position="21"/>
    </location>
</feature>
<evidence type="ECO:0000313" key="4">
    <source>
        <dbReference type="EMBL" id="SHK40301.1"/>
    </source>
</evidence>